<evidence type="ECO:0000259" key="6">
    <source>
        <dbReference type="PROSITE" id="PS50075"/>
    </source>
</evidence>
<keyword evidence="3" id="KW-0597">Phosphoprotein</keyword>
<dbReference type="GO" id="GO:0004315">
    <property type="term" value="F:3-oxoacyl-[acyl-carrier-protein] synthase activity"/>
    <property type="evidence" value="ECO:0007669"/>
    <property type="project" value="InterPro"/>
</dbReference>
<dbReference type="SMART" id="SM00823">
    <property type="entry name" value="PKS_PP"/>
    <property type="match status" value="1"/>
</dbReference>
<accession>A0A0E4HBZ6</accession>
<dbReference type="Pfam" id="PF00550">
    <property type="entry name" value="PP-binding"/>
    <property type="match status" value="1"/>
</dbReference>
<name>A0A0E4HBZ6_9BACL</name>
<evidence type="ECO:0000256" key="1">
    <source>
        <dbReference type="ARBA" id="ARBA00001957"/>
    </source>
</evidence>
<dbReference type="GO" id="GO:0004312">
    <property type="term" value="F:fatty acid synthase activity"/>
    <property type="evidence" value="ECO:0007669"/>
    <property type="project" value="TreeGrafter"/>
</dbReference>
<dbReference type="SUPFAM" id="SSF53901">
    <property type="entry name" value="Thiolase-like"/>
    <property type="match status" value="1"/>
</dbReference>
<dbReference type="KEGG" id="pri:PRIO_1737"/>
<evidence type="ECO:0000256" key="2">
    <source>
        <dbReference type="ARBA" id="ARBA00022450"/>
    </source>
</evidence>
<dbReference type="SUPFAM" id="SSF47336">
    <property type="entry name" value="ACP-like"/>
    <property type="match status" value="1"/>
</dbReference>
<evidence type="ECO:0000313" key="9">
    <source>
        <dbReference type="Proteomes" id="UP000033163"/>
    </source>
</evidence>
<dbReference type="PANTHER" id="PTHR43775:SF51">
    <property type="entry name" value="INACTIVE PHENOLPHTHIOCEROL SYNTHESIS POLYKETIDE SYNTHASE TYPE I PKS1-RELATED"/>
    <property type="match status" value="1"/>
</dbReference>
<dbReference type="InterPro" id="IPR020806">
    <property type="entry name" value="PKS_PP-bd"/>
</dbReference>
<dbReference type="HOGENOM" id="CLU_000022_35_4_9"/>
<dbReference type="SMART" id="SM00822">
    <property type="entry name" value="PKS_KR"/>
    <property type="match status" value="1"/>
</dbReference>
<dbReference type="InterPro" id="IPR049490">
    <property type="entry name" value="C883_1060-like_KR_N"/>
</dbReference>
<keyword evidence="2" id="KW-0596">Phosphopantetheine</keyword>
<dbReference type="InterPro" id="IPR016036">
    <property type="entry name" value="Malonyl_transacylase_ACP-bd"/>
</dbReference>
<evidence type="ECO:0000256" key="5">
    <source>
        <dbReference type="SAM" id="MobiDB-lite"/>
    </source>
</evidence>
<dbReference type="Gene3D" id="1.10.1200.10">
    <property type="entry name" value="ACP-like"/>
    <property type="match status" value="1"/>
</dbReference>
<dbReference type="SUPFAM" id="SSF52151">
    <property type="entry name" value="FabD/lysophospholipase-like"/>
    <property type="match status" value="1"/>
</dbReference>
<dbReference type="EMBL" id="LN831776">
    <property type="protein sequence ID" value="CQR54133.1"/>
    <property type="molecule type" value="Genomic_DNA"/>
</dbReference>
<dbReference type="Proteomes" id="UP000033163">
    <property type="component" value="Chromosome I"/>
</dbReference>
<dbReference type="InterPro" id="IPR018201">
    <property type="entry name" value="Ketoacyl_synth_AS"/>
</dbReference>
<evidence type="ECO:0000256" key="3">
    <source>
        <dbReference type="ARBA" id="ARBA00022553"/>
    </source>
</evidence>
<protein>
    <submittedName>
        <fullName evidence="8">Non-ribosomal peptide synthase/amino acid adenylation enzyme</fullName>
    </submittedName>
</protein>
<dbReference type="SMART" id="SM00827">
    <property type="entry name" value="PKS_AT"/>
    <property type="match status" value="1"/>
</dbReference>
<dbReference type="Pfam" id="PF00109">
    <property type="entry name" value="ketoacyl-synt"/>
    <property type="match status" value="1"/>
</dbReference>
<dbReference type="InterPro" id="IPR036291">
    <property type="entry name" value="NAD(P)-bd_dom_sf"/>
</dbReference>
<dbReference type="CDD" id="cd08953">
    <property type="entry name" value="KR_2_SDR_x"/>
    <property type="match status" value="1"/>
</dbReference>
<dbReference type="PROSITE" id="PS50075">
    <property type="entry name" value="CARRIER"/>
    <property type="match status" value="1"/>
</dbReference>
<dbReference type="CDD" id="cd00833">
    <property type="entry name" value="PKS"/>
    <property type="match status" value="1"/>
</dbReference>
<dbReference type="FunFam" id="1.10.1200.10:FF:000005">
    <property type="entry name" value="Nonribosomal peptide synthetase 1"/>
    <property type="match status" value="1"/>
</dbReference>
<dbReference type="SUPFAM" id="SSF55048">
    <property type="entry name" value="Probable ACP-binding domain of malonyl-CoA ACP transacylase"/>
    <property type="match status" value="1"/>
</dbReference>
<dbReference type="InterPro" id="IPR016035">
    <property type="entry name" value="Acyl_Trfase/lysoPLipase"/>
</dbReference>
<feature type="region of interest" description="Disordered" evidence="5">
    <location>
        <begin position="1516"/>
        <end position="1551"/>
    </location>
</feature>
<dbReference type="InterPro" id="IPR050091">
    <property type="entry name" value="PKS_NRPS_Biosynth_Enz"/>
</dbReference>
<dbReference type="PROSITE" id="PS52004">
    <property type="entry name" value="KS3_2"/>
    <property type="match status" value="1"/>
</dbReference>
<dbReference type="Pfam" id="PF21394">
    <property type="entry name" value="Beta-ketacyl_N"/>
    <property type="match status" value="1"/>
</dbReference>
<gene>
    <name evidence="8" type="ORF">PRIO_1737</name>
</gene>
<evidence type="ECO:0000313" key="8">
    <source>
        <dbReference type="EMBL" id="CQR54133.1"/>
    </source>
</evidence>
<evidence type="ECO:0000259" key="7">
    <source>
        <dbReference type="PROSITE" id="PS52004"/>
    </source>
</evidence>
<dbReference type="InterPro" id="IPR009081">
    <property type="entry name" value="PP-bd_ACP"/>
</dbReference>
<dbReference type="Pfam" id="PF00698">
    <property type="entry name" value="Acyl_transf_1"/>
    <property type="match status" value="1"/>
</dbReference>
<dbReference type="InterPro" id="IPR001227">
    <property type="entry name" value="Ac_transferase_dom_sf"/>
</dbReference>
<dbReference type="InterPro" id="IPR036736">
    <property type="entry name" value="ACP-like_sf"/>
</dbReference>
<dbReference type="InterPro" id="IPR020841">
    <property type="entry name" value="PKS_Beta-ketoAc_synthase_dom"/>
</dbReference>
<dbReference type="InterPro" id="IPR013968">
    <property type="entry name" value="PKS_KR"/>
</dbReference>
<reference evidence="9" key="1">
    <citation type="submission" date="2015-03" db="EMBL/GenBank/DDBJ databases">
        <authorList>
            <person name="Wibberg D."/>
        </authorList>
    </citation>
    <scope>NUCLEOTIDE SEQUENCE [LARGE SCALE GENOMIC DNA]</scope>
</reference>
<dbReference type="InterPro" id="IPR057326">
    <property type="entry name" value="KR_dom"/>
</dbReference>
<dbReference type="Gene3D" id="3.30.70.3290">
    <property type="match status" value="1"/>
</dbReference>
<dbReference type="RefSeq" id="WP_052741426.1">
    <property type="nucleotide sequence ID" value="NZ_LN831776.1"/>
</dbReference>
<dbReference type="Pfam" id="PF02801">
    <property type="entry name" value="Ketoacyl-synt_C"/>
    <property type="match status" value="1"/>
</dbReference>
<dbReference type="InterPro" id="IPR016039">
    <property type="entry name" value="Thiolase-like"/>
</dbReference>
<proteinExistence type="predicted"/>
<dbReference type="SUPFAM" id="SSF51735">
    <property type="entry name" value="NAD(P)-binding Rossmann-fold domains"/>
    <property type="match status" value="2"/>
</dbReference>
<dbReference type="Gene3D" id="3.40.50.720">
    <property type="entry name" value="NAD(P)-binding Rossmann-like Domain"/>
    <property type="match status" value="1"/>
</dbReference>
<sequence>MSKQTNGLEIAVIGMSARVPGAADVHTFWDNLVNGKESITFFTADELLESGIEPAAVSHPDYVRAKGYLENSDQFDASFFNYSPLEAEVMDPQVRIFHECVWEALEDAGYCPGTYPGLIGLYAGAAGSLYWQALSYLSEGARLLGPFTANQFANKDYMSTLISHRLNLKGPSLTVNTACSTSLVTIHLAAQALLNGECDIALAGGASITLPLKSGYQYQEGMILSPDGHCKAFDEEGQGSVPGNGAGVVVLKRFEEAVQDGDHIYAVIKGSAINNDGNRKSAYTAPSVEGQVEVIQTAQQLAEVNAASIQFVETHGTGTVLGDPIELEALKAAFGNSEGVCRIGSVKSNIGHLDAAAGVAGFIKATLSLQHRLLPPTLHFTTLNPKINLADSPFVVNGKLSDLSGEGNPLRAGVSSFGIGGTNAHIVLEEAPPPPRSSRGRDSQLILISAKSRSALEQHSSNLAAYIRNHPEVPLADLAYTLQVGRTDFEHRRFVVANHTGELPEMLQPLGNEKGKPSRKVFTSTVEQENKPIVFMFPGLGNQYVDMGLGLYRTELLFKQELDRCFDLLDSHLDFSMKAILFPQEARDEAVYKINRIDINQMVVFIFEYALGKYLMELGIKPKYMIGYSFGEFAAACLAGVFVLEDAIRVIIRRGQMIKGTEEGAMLSVPMTEQELRPLLPPDVSLSIVNGPSCVVGGTRTAVEQFEEQLKSLRQICIRLDTSYALHSAVMEPVRDAFAEEMKQIRLYPPQIPFISNLSGNWITDEEATDPGYWGQQLTDSIRFADGLKEILKEEALTFLEVGPDRNLSALLRYFVHRDSSHTILNLIRNPQENVEDQTYLYTRLGQLWGAGHSIEWMKLYAYERRNRLSLPAYPFERESYGMEGNPFDMLEGQQKGKHSLLPKQPHMEDWFYLPLWQQKALPLASGPLGGQLCLLFANDDLISRELLQALRSSGQRVIPVYRGHEFSMHDDGEYTIHPESLADYQQLFAVLQEKQVEADNLIHLWSLENRVSAPLDAAAFHESQKNGFYSVTYIVQCLHQFSRNKAVRIAVVTDEVFPVTGQETLHPENAPLIGLGIVIPQEMQHIRHLTVDIQAASAANGEEARELARMLLEELGGEHRDRQVSYRGLQRWVPIYQPIKLEPQIVKPDLFRTNGVYVLTGGAGMIGWIIAEHLAINYRASIAIIQRSFPVRPEWDKWLGDHPEDDSTSRTIQEMIQAEKLGANIAIYPADVSDYGQMADAIGAIECELGAINGVIHCAANMGAEFFNPVTRLDEALCRTIFQPKVDGLLVLDKLLEDKELDFCLLMSSTAAVLGGYGFAAYSAASVFMDTYMKIRNKHRQVKWKTVDWEAWRREAKAEAGYTSSIGDLAMSPEEGIEALTRVLSAERYHHMVHSPGILDKRLAEWVQLQGISEGKPVQPRDGQKKRQRPAAMVEYEKPSNHLEKQIAGIWEEFLGIRDISIHDNFFELGATSLTLIRIKSIVEETLSLQIPIVDLFANPTIAALAKRIGQIENGGQDGQEDARLSGLESGRSGLTRQLQFRKPGTEQRK</sequence>
<dbReference type="PATRIC" id="fig|1073571.4.peg.1822"/>
<evidence type="ECO:0000256" key="4">
    <source>
        <dbReference type="ARBA" id="ARBA00022679"/>
    </source>
</evidence>
<dbReference type="GO" id="GO:0006633">
    <property type="term" value="P:fatty acid biosynthetic process"/>
    <property type="evidence" value="ECO:0007669"/>
    <property type="project" value="InterPro"/>
</dbReference>
<dbReference type="GO" id="GO:0031177">
    <property type="term" value="F:phosphopantetheine binding"/>
    <property type="evidence" value="ECO:0007669"/>
    <property type="project" value="InterPro"/>
</dbReference>
<dbReference type="Gene3D" id="3.40.47.10">
    <property type="match status" value="1"/>
</dbReference>
<dbReference type="InterPro" id="IPR014030">
    <property type="entry name" value="Ketoacyl_synth_N"/>
</dbReference>
<dbReference type="InterPro" id="IPR014031">
    <property type="entry name" value="Ketoacyl_synth_C"/>
</dbReference>
<comment type="cofactor">
    <cofactor evidence="1">
        <name>pantetheine 4'-phosphate</name>
        <dbReference type="ChEBI" id="CHEBI:47942"/>
    </cofactor>
</comment>
<dbReference type="InterPro" id="IPR014043">
    <property type="entry name" value="Acyl_transferase_dom"/>
</dbReference>
<organism evidence="8 9">
    <name type="scientific">Paenibacillus riograndensis SBR5</name>
    <dbReference type="NCBI Taxonomy" id="1073571"/>
    <lineage>
        <taxon>Bacteria</taxon>
        <taxon>Bacillati</taxon>
        <taxon>Bacillota</taxon>
        <taxon>Bacilli</taxon>
        <taxon>Bacillales</taxon>
        <taxon>Paenibacillaceae</taxon>
        <taxon>Paenibacillus</taxon>
        <taxon>Paenibacillus sonchi group</taxon>
    </lineage>
</organism>
<keyword evidence="4" id="KW-0808">Transferase</keyword>
<dbReference type="Gene3D" id="3.30.70.250">
    <property type="entry name" value="Malonyl-CoA ACP transacylase, ACP-binding"/>
    <property type="match status" value="1"/>
</dbReference>
<dbReference type="Gene3D" id="3.40.366.10">
    <property type="entry name" value="Malonyl-Coenzyme A Acyl Carrier Protein, domain 2"/>
    <property type="match status" value="1"/>
</dbReference>
<dbReference type="Pfam" id="PF08659">
    <property type="entry name" value="KR"/>
    <property type="match status" value="1"/>
</dbReference>
<dbReference type="PROSITE" id="PS00606">
    <property type="entry name" value="KS3_1"/>
    <property type="match status" value="1"/>
</dbReference>
<dbReference type="Pfam" id="PF22621">
    <property type="entry name" value="CurL-like_PKS_C"/>
    <property type="match status" value="1"/>
</dbReference>
<dbReference type="PANTHER" id="PTHR43775">
    <property type="entry name" value="FATTY ACID SYNTHASE"/>
    <property type="match status" value="1"/>
</dbReference>
<feature type="domain" description="Carrier" evidence="6">
    <location>
        <begin position="1439"/>
        <end position="1514"/>
    </location>
</feature>
<dbReference type="SMART" id="SM00825">
    <property type="entry name" value="PKS_KS"/>
    <property type="match status" value="1"/>
</dbReference>
<feature type="domain" description="Ketosynthase family 3 (KS3)" evidence="7">
    <location>
        <begin position="7"/>
        <end position="430"/>
    </location>
</feature>